<name>A0A0G4GF01_VITBC</name>
<dbReference type="OMA" id="RPQFKPY"/>
<keyword evidence="6" id="KW-0378">Hydrolase</keyword>
<evidence type="ECO:0000256" key="5">
    <source>
        <dbReference type="ARBA" id="ARBA00022726"/>
    </source>
</evidence>
<keyword evidence="7" id="KW-0862">Zinc</keyword>
<accession>A0A0G4GF01</accession>
<comment type="cofactor">
    <cofactor evidence="1">
        <name>Zn(2+)</name>
        <dbReference type="ChEBI" id="CHEBI:29105"/>
    </cofactor>
</comment>
<evidence type="ECO:0000256" key="4">
    <source>
        <dbReference type="ARBA" id="ARBA00022723"/>
    </source>
</evidence>
<dbReference type="VEuPathDB" id="CryptoDB:Vbra_17559"/>
<comment type="similarity">
    <text evidence="3">Belongs to the metallo-dependent hydrolases superfamily. Adenosine and AMP deaminases family.</text>
</comment>
<dbReference type="GO" id="GO:0006166">
    <property type="term" value="P:purine ribonucleoside salvage"/>
    <property type="evidence" value="ECO:0007669"/>
    <property type="project" value="UniProtKB-KW"/>
</dbReference>
<evidence type="ECO:0000313" key="11">
    <source>
        <dbReference type="EMBL" id="CEM27754.1"/>
    </source>
</evidence>
<dbReference type="Gene3D" id="3.20.20.140">
    <property type="entry name" value="Metal-dependent hydrolases"/>
    <property type="match status" value="1"/>
</dbReference>
<organism evidence="11 12">
    <name type="scientific">Vitrella brassicaformis (strain CCMP3155)</name>
    <dbReference type="NCBI Taxonomy" id="1169540"/>
    <lineage>
        <taxon>Eukaryota</taxon>
        <taxon>Sar</taxon>
        <taxon>Alveolata</taxon>
        <taxon>Colpodellida</taxon>
        <taxon>Vitrellaceae</taxon>
        <taxon>Vitrella</taxon>
    </lineage>
</organism>
<dbReference type="Pfam" id="PF00962">
    <property type="entry name" value="A_deaminase"/>
    <property type="match status" value="1"/>
</dbReference>
<dbReference type="GO" id="GO:0006154">
    <property type="term" value="P:adenosine catabolic process"/>
    <property type="evidence" value="ECO:0007669"/>
    <property type="project" value="TreeGrafter"/>
</dbReference>
<dbReference type="InterPro" id="IPR032466">
    <property type="entry name" value="Metal_Hydrolase"/>
</dbReference>
<dbReference type="GO" id="GO:0004000">
    <property type="term" value="F:adenosine deaminase activity"/>
    <property type="evidence" value="ECO:0007669"/>
    <property type="project" value="TreeGrafter"/>
</dbReference>
<evidence type="ECO:0000256" key="8">
    <source>
        <dbReference type="ARBA" id="ARBA00023080"/>
    </source>
</evidence>
<gene>
    <name evidence="11" type="ORF">Vbra_17559</name>
</gene>
<dbReference type="InParanoid" id="A0A0G4GF01"/>
<dbReference type="AlphaFoldDB" id="A0A0G4GF01"/>
<dbReference type="GO" id="GO:0046872">
    <property type="term" value="F:metal ion binding"/>
    <property type="evidence" value="ECO:0007669"/>
    <property type="project" value="UniProtKB-KW"/>
</dbReference>
<keyword evidence="4" id="KW-0479">Metal-binding</keyword>
<sequence length="382" mass="43142">MNGTIQASRHAIKALPKVELHAHLHGSIKQQTLQRLLAERRPSDDRLADVSFDLFHIDSIRDLDKCFVYFELVYLLVEDEQTVQQITQEVLRDFYEDGVRYLELRTTPKANERTGLTKDSYLQTLERAIEWAKEALPDMQVYLLLSVNRARLTSAEDARKDVDELLDLAIKHRSLVVGVDICGNPAKGDLSLVLPLLRSRLYDDARYHHLKLTVHTAEMANTDTENAAILELNPQRLGHVCFLSDAHSELVAREGRAIELCPTSNKVAMDLTTMEDHHFGYYYKERRHPAISICTDDTGLFSTTLTDELQHLAQAFDLTLDDIWSLQQSAFKSSFAPPEARQRLGERFFFRPLSDVCGGCGGENNAGDERGVAEGCEGERGG</sequence>
<dbReference type="STRING" id="1169540.A0A0G4GF01"/>
<comment type="pathway">
    <text evidence="2">Purine metabolism; purine nucleoside salvage.</text>
</comment>
<dbReference type="GO" id="GO:0046103">
    <property type="term" value="P:inosine biosynthetic process"/>
    <property type="evidence" value="ECO:0007669"/>
    <property type="project" value="TreeGrafter"/>
</dbReference>
<evidence type="ECO:0000256" key="1">
    <source>
        <dbReference type="ARBA" id="ARBA00001947"/>
    </source>
</evidence>
<feature type="domain" description="Adenosine deaminase" evidence="10">
    <location>
        <begin position="16"/>
        <end position="346"/>
    </location>
</feature>
<dbReference type="GO" id="GO:0009117">
    <property type="term" value="P:nucleotide metabolic process"/>
    <property type="evidence" value="ECO:0007669"/>
    <property type="project" value="UniProtKB-KW"/>
</dbReference>
<keyword evidence="5" id="KW-0660">Purine salvage</keyword>
<evidence type="ECO:0000256" key="9">
    <source>
        <dbReference type="ARBA" id="ARBA00048787"/>
    </source>
</evidence>
<evidence type="ECO:0000259" key="10">
    <source>
        <dbReference type="Pfam" id="PF00962"/>
    </source>
</evidence>
<proteinExistence type="inferred from homology"/>
<keyword evidence="12" id="KW-1185">Reference proteome</keyword>
<dbReference type="UniPathway" id="UPA00606"/>
<dbReference type="InterPro" id="IPR001365">
    <property type="entry name" value="A_deaminase_dom"/>
</dbReference>
<evidence type="ECO:0000256" key="7">
    <source>
        <dbReference type="ARBA" id="ARBA00022833"/>
    </source>
</evidence>
<dbReference type="Proteomes" id="UP000041254">
    <property type="component" value="Unassembled WGS sequence"/>
</dbReference>
<dbReference type="InterPro" id="IPR006330">
    <property type="entry name" value="Ado/ade_deaminase"/>
</dbReference>
<evidence type="ECO:0000313" key="12">
    <source>
        <dbReference type="Proteomes" id="UP000041254"/>
    </source>
</evidence>
<evidence type="ECO:0000256" key="3">
    <source>
        <dbReference type="ARBA" id="ARBA00006676"/>
    </source>
</evidence>
<evidence type="ECO:0000256" key="2">
    <source>
        <dbReference type="ARBA" id="ARBA00005058"/>
    </source>
</evidence>
<dbReference type="EMBL" id="CDMY01000641">
    <property type="protein sequence ID" value="CEM27754.1"/>
    <property type="molecule type" value="Genomic_DNA"/>
</dbReference>
<comment type="catalytic activity">
    <reaction evidence="9">
        <text>N(6)-methyl-AMP + H2O + H(+) = IMP + methylamine</text>
        <dbReference type="Rhea" id="RHEA:16001"/>
        <dbReference type="ChEBI" id="CHEBI:15377"/>
        <dbReference type="ChEBI" id="CHEBI:15378"/>
        <dbReference type="ChEBI" id="CHEBI:58053"/>
        <dbReference type="ChEBI" id="CHEBI:59338"/>
        <dbReference type="ChEBI" id="CHEBI:144842"/>
    </reaction>
    <physiologicalReaction direction="left-to-right" evidence="9">
        <dbReference type="Rhea" id="RHEA:16002"/>
    </physiologicalReaction>
</comment>
<reference evidence="11 12" key="1">
    <citation type="submission" date="2014-11" db="EMBL/GenBank/DDBJ databases">
        <authorList>
            <person name="Zhu J."/>
            <person name="Qi W."/>
            <person name="Song R."/>
        </authorList>
    </citation>
    <scope>NUCLEOTIDE SEQUENCE [LARGE SCALE GENOMIC DNA]</scope>
</reference>
<dbReference type="PhylomeDB" id="A0A0G4GF01"/>
<dbReference type="PANTHER" id="PTHR11409:SF42">
    <property type="entry name" value="ADENOSINE DEAMINASE-LIKE PROTEIN"/>
    <property type="match status" value="1"/>
</dbReference>
<evidence type="ECO:0000256" key="6">
    <source>
        <dbReference type="ARBA" id="ARBA00022801"/>
    </source>
</evidence>
<dbReference type="PANTHER" id="PTHR11409">
    <property type="entry name" value="ADENOSINE DEAMINASE"/>
    <property type="match status" value="1"/>
</dbReference>
<protein>
    <recommendedName>
        <fullName evidence="10">Adenosine deaminase domain-containing protein</fullName>
    </recommendedName>
</protein>
<dbReference type="OrthoDB" id="272271at2759"/>
<dbReference type="SUPFAM" id="SSF51556">
    <property type="entry name" value="Metallo-dependent hydrolases"/>
    <property type="match status" value="1"/>
</dbReference>
<keyword evidence="8" id="KW-0546">Nucleotide metabolism</keyword>